<dbReference type="CDD" id="cd00586">
    <property type="entry name" value="4HBT"/>
    <property type="match status" value="1"/>
</dbReference>
<dbReference type="AlphaFoldDB" id="A0A7G9RCU2"/>
<dbReference type="InterPro" id="IPR050563">
    <property type="entry name" value="4-hydroxybenzoyl-CoA_TE"/>
</dbReference>
<proteinExistence type="predicted"/>
<dbReference type="PANTHER" id="PTHR31793">
    <property type="entry name" value="4-HYDROXYBENZOYL-COA THIOESTERASE FAMILY MEMBER"/>
    <property type="match status" value="1"/>
</dbReference>
<reference evidence="1 2" key="1">
    <citation type="submission" date="2020-08" db="EMBL/GenBank/DDBJ databases">
        <title>Genome sequence of Nocardioides mesophilus KACC 16243T.</title>
        <authorList>
            <person name="Hyun D.-W."/>
            <person name="Bae J.-W."/>
        </authorList>
    </citation>
    <scope>NUCLEOTIDE SEQUENCE [LARGE SCALE GENOMIC DNA]</scope>
    <source>
        <strain evidence="1 2">KACC 16243</strain>
    </source>
</reference>
<accession>A0A7G9RCU2</accession>
<sequence>MARHIYHCPLRWADMDSLGHVNNVTYVDYLQEARVDMLRVHAPAQGGEELAEGVVVVRHEVEFVRPLVFRFAPVRIESWVSRVRAATFTMDYEILDVLPDGGRQVYLRASSVLTPYVFSQERPRRITAEEREVLATFLEPAATGGSPA</sequence>
<evidence type="ECO:0000313" key="2">
    <source>
        <dbReference type="Proteomes" id="UP000515947"/>
    </source>
</evidence>
<evidence type="ECO:0000313" key="1">
    <source>
        <dbReference type="EMBL" id="QNN53417.1"/>
    </source>
</evidence>
<dbReference type="Pfam" id="PF13279">
    <property type="entry name" value="4HBT_2"/>
    <property type="match status" value="1"/>
</dbReference>
<protein>
    <submittedName>
        <fullName evidence="1">Acyl-CoA thioesterase</fullName>
    </submittedName>
</protein>
<organism evidence="1 2">
    <name type="scientific">Nocardioides mesophilus</name>
    <dbReference type="NCBI Taxonomy" id="433659"/>
    <lineage>
        <taxon>Bacteria</taxon>
        <taxon>Bacillati</taxon>
        <taxon>Actinomycetota</taxon>
        <taxon>Actinomycetes</taxon>
        <taxon>Propionibacteriales</taxon>
        <taxon>Nocardioidaceae</taxon>
        <taxon>Nocardioides</taxon>
    </lineage>
</organism>
<dbReference type="Gene3D" id="3.10.129.10">
    <property type="entry name" value="Hotdog Thioesterase"/>
    <property type="match status" value="1"/>
</dbReference>
<dbReference type="EMBL" id="CP060713">
    <property type="protein sequence ID" value="QNN53417.1"/>
    <property type="molecule type" value="Genomic_DNA"/>
</dbReference>
<name>A0A7G9RCU2_9ACTN</name>
<dbReference type="RefSeq" id="WP_187579259.1">
    <property type="nucleotide sequence ID" value="NZ_CP060713.1"/>
</dbReference>
<dbReference type="InterPro" id="IPR029069">
    <property type="entry name" value="HotDog_dom_sf"/>
</dbReference>
<dbReference type="Proteomes" id="UP000515947">
    <property type="component" value="Chromosome"/>
</dbReference>
<dbReference type="PANTHER" id="PTHR31793:SF24">
    <property type="entry name" value="LONG-CHAIN ACYL-COA THIOESTERASE FADM"/>
    <property type="match status" value="1"/>
</dbReference>
<dbReference type="GO" id="GO:0047617">
    <property type="term" value="F:fatty acyl-CoA hydrolase activity"/>
    <property type="evidence" value="ECO:0007669"/>
    <property type="project" value="TreeGrafter"/>
</dbReference>
<keyword evidence="2" id="KW-1185">Reference proteome</keyword>
<dbReference type="SUPFAM" id="SSF54637">
    <property type="entry name" value="Thioesterase/thiol ester dehydrase-isomerase"/>
    <property type="match status" value="1"/>
</dbReference>
<dbReference type="KEGG" id="nmes:H9L09_02885"/>
<gene>
    <name evidence="1" type="ORF">H9L09_02885</name>
</gene>